<dbReference type="SMART" id="SM00382">
    <property type="entry name" value="AAA"/>
    <property type="match status" value="2"/>
</dbReference>
<name>A0A934W2D5_9MICO</name>
<evidence type="ECO:0000313" key="8">
    <source>
        <dbReference type="Proteomes" id="UP000636458"/>
    </source>
</evidence>
<comment type="similarity">
    <text evidence="1">Belongs to the ABC transporter superfamily.</text>
</comment>
<dbReference type="AlphaFoldDB" id="A0A934W2D5"/>
<dbReference type="InterPro" id="IPR003593">
    <property type="entry name" value="AAA+_ATPase"/>
</dbReference>
<proteinExistence type="inferred from homology"/>
<dbReference type="InterPro" id="IPR003439">
    <property type="entry name" value="ABC_transporter-like_ATP-bd"/>
</dbReference>
<dbReference type="CDD" id="cd03225">
    <property type="entry name" value="ABC_cobalt_CbiO_domain1"/>
    <property type="match status" value="2"/>
</dbReference>
<gene>
    <name evidence="7" type="ORF">IV501_00340</name>
</gene>
<protein>
    <submittedName>
        <fullName evidence="7">ATP-binding cassette domain-containing protein</fullName>
    </submittedName>
</protein>
<dbReference type="Gene3D" id="3.40.50.300">
    <property type="entry name" value="P-loop containing nucleotide triphosphate hydrolases"/>
    <property type="match status" value="2"/>
</dbReference>
<dbReference type="GO" id="GO:0005524">
    <property type="term" value="F:ATP binding"/>
    <property type="evidence" value="ECO:0007669"/>
    <property type="project" value="UniProtKB-KW"/>
</dbReference>
<organism evidence="7 8">
    <name type="scientific">Lacisediminihabitans changchengi</name>
    <dbReference type="NCBI Taxonomy" id="2787634"/>
    <lineage>
        <taxon>Bacteria</taxon>
        <taxon>Bacillati</taxon>
        <taxon>Actinomycetota</taxon>
        <taxon>Actinomycetes</taxon>
        <taxon>Micrococcales</taxon>
        <taxon>Microbacteriaceae</taxon>
        <taxon>Lacisediminihabitans</taxon>
    </lineage>
</organism>
<dbReference type="PROSITE" id="PS50893">
    <property type="entry name" value="ABC_TRANSPORTER_2"/>
    <property type="match status" value="2"/>
</dbReference>
<dbReference type="Proteomes" id="UP000636458">
    <property type="component" value="Unassembled WGS sequence"/>
</dbReference>
<comment type="caution">
    <text evidence="7">The sequence shown here is derived from an EMBL/GenBank/DDBJ whole genome shotgun (WGS) entry which is preliminary data.</text>
</comment>
<dbReference type="GO" id="GO:0043190">
    <property type="term" value="C:ATP-binding cassette (ABC) transporter complex"/>
    <property type="evidence" value="ECO:0007669"/>
    <property type="project" value="TreeGrafter"/>
</dbReference>
<evidence type="ECO:0000313" key="7">
    <source>
        <dbReference type="EMBL" id="MBK4346069.1"/>
    </source>
</evidence>
<evidence type="ECO:0000256" key="4">
    <source>
        <dbReference type="ARBA" id="ARBA00022840"/>
    </source>
</evidence>
<dbReference type="Pfam" id="PF00005">
    <property type="entry name" value="ABC_tran"/>
    <property type="match status" value="2"/>
</dbReference>
<keyword evidence="8" id="KW-1185">Reference proteome</keyword>
<evidence type="ECO:0000256" key="1">
    <source>
        <dbReference type="ARBA" id="ARBA00005417"/>
    </source>
</evidence>
<dbReference type="InterPro" id="IPR027417">
    <property type="entry name" value="P-loop_NTPase"/>
</dbReference>
<feature type="region of interest" description="Disordered" evidence="5">
    <location>
        <begin position="1"/>
        <end position="23"/>
    </location>
</feature>
<feature type="domain" description="ABC transporter" evidence="6">
    <location>
        <begin position="88"/>
        <end position="324"/>
    </location>
</feature>
<dbReference type="PANTHER" id="PTHR43553:SF24">
    <property type="entry name" value="ENERGY-COUPLING FACTOR TRANSPORTER ATP-BINDING PROTEIN ECFA1"/>
    <property type="match status" value="1"/>
</dbReference>
<reference evidence="7" key="1">
    <citation type="submission" date="2021-01" db="EMBL/GenBank/DDBJ databases">
        <title>Lacisediminihabitans sp. nov. strain G11-30, isolated from Antarctic Soil.</title>
        <authorList>
            <person name="Li J."/>
        </authorList>
    </citation>
    <scope>NUCLEOTIDE SEQUENCE</scope>
    <source>
        <strain evidence="7">G11-30</strain>
    </source>
</reference>
<dbReference type="SUPFAM" id="SSF52540">
    <property type="entry name" value="P-loop containing nucleoside triphosphate hydrolases"/>
    <property type="match status" value="2"/>
</dbReference>
<sequence>MGRAARGRRSGSRRRHPRHHLHRLRGPGLRLQGRLLRLGRDLGCGDRRSAFLARRARARALGRSQPLRVRQDCDPTGVTPPATVGARITARGWGWRHASRRAPAVQALDLSIEPGERVLLLGRSGAGKSTLIQALAGVLGGNEEGDAFGELLIDGHPPQSARGEAGLVLQDPDSQVVLARVGDDVAFACENLGIPRDEIWRRVPAALAEVGLDLPLGHTTAHLSGGQKQRLALAGIVAMRPRLLLLDEPTANLDPDGVIEVRDAVARTQQSSGATLIVIEHRVSIWLDVVDRVIVLDPDGGLLADGTPHDVLQRAGSELAAAGVWVPGFPPSRPERQARSVGQPLLAASDLAVGRTEFARRTPTIVNSGIDLEIAAGESVVIVGDNGAGKSTLALTLAGLLPPAGGAVEARAALARGLGAQPHRWRSKQLLTRLGMVFQDPEHQFLAATVRAELEVGPRALGEGVERVELLLERLHLGHLANANPFTLSGGEKRRLSVATALATRPQLLLLDEPTFGQDALTWEQLVALLAELIDDGTALISVTHDRDYIEAIADRSLVLESRVTA</sequence>
<dbReference type="InterPro" id="IPR017871">
    <property type="entry name" value="ABC_transporter-like_CS"/>
</dbReference>
<evidence type="ECO:0000259" key="6">
    <source>
        <dbReference type="PROSITE" id="PS50893"/>
    </source>
</evidence>
<feature type="domain" description="ABC transporter" evidence="6">
    <location>
        <begin position="346"/>
        <end position="566"/>
    </location>
</feature>
<evidence type="ECO:0000256" key="3">
    <source>
        <dbReference type="ARBA" id="ARBA00022741"/>
    </source>
</evidence>
<dbReference type="PROSITE" id="PS00211">
    <property type="entry name" value="ABC_TRANSPORTER_1"/>
    <property type="match status" value="2"/>
</dbReference>
<dbReference type="InterPro" id="IPR050095">
    <property type="entry name" value="ECF_ABC_transporter_ATP-bd"/>
</dbReference>
<keyword evidence="4 7" id="KW-0067">ATP-binding</keyword>
<dbReference type="GO" id="GO:0042626">
    <property type="term" value="F:ATPase-coupled transmembrane transporter activity"/>
    <property type="evidence" value="ECO:0007669"/>
    <property type="project" value="TreeGrafter"/>
</dbReference>
<evidence type="ECO:0000256" key="2">
    <source>
        <dbReference type="ARBA" id="ARBA00022448"/>
    </source>
</evidence>
<dbReference type="EMBL" id="JAEPES010000001">
    <property type="protein sequence ID" value="MBK4346069.1"/>
    <property type="molecule type" value="Genomic_DNA"/>
</dbReference>
<dbReference type="InterPro" id="IPR015856">
    <property type="entry name" value="ABC_transpr_CbiO/EcfA_su"/>
</dbReference>
<keyword evidence="2" id="KW-0813">Transport</keyword>
<keyword evidence="3" id="KW-0547">Nucleotide-binding</keyword>
<dbReference type="PANTHER" id="PTHR43553">
    <property type="entry name" value="HEAVY METAL TRANSPORTER"/>
    <property type="match status" value="1"/>
</dbReference>
<dbReference type="GO" id="GO:0016887">
    <property type="term" value="F:ATP hydrolysis activity"/>
    <property type="evidence" value="ECO:0007669"/>
    <property type="project" value="InterPro"/>
</dbReference>
<evidence type="ECO:0000256" key="5">
    <source>
        <dbReference type="SAM" id="MobiDB-lite"/>
    </source>
</evidence>
<accession>A0A934W2D5</accession>